<evidence type="ECO:0000313" key="3">
    <source>
        <dbReference type="Proteomes" id="UP000013827"/>
    </source>
</evidence>
<dbReference type="HOGENOM" id="CLU_055542_0_0_1"/>
<protein>
    <submittedName>
        <fullName evidence="2">Uncharacterized protein</fullName>
    </submittedName>
</protein>
<proteinExistence type="predicted"/>
<dbReference type="KEGG" id="ehx:EMIHUDRAFT_470197"/>
<evidence type="ECO:0000256" key="1">
    <source>
        <dbReference type="SAM" id="MobiDB-lite"/>
    </source>
</evidence>
<dbReference type="PANTHER" id="PTHR31252:SF11">
    <property type="entry name" value="DUF4419 DOMAIN-CONTAINING PROTEIN"/>
    <property type="match status" value="1"/>
</dbReference>
<dbReference type="Pfam" id="PF14388">
    <property type="entry name" value="DUF4419"/>
    <property type="match status" value="1"/>
</dbReference>
<feature type="compositionally biased region" description="Polar residues" evidence="1">
    <location>
        <begin position="403"/>
        <end position="412"/>
    </location>
</feature>
<feature type="region of interest" description="Disordered" evidence="1">
    <location>
        <begin position="16"/>
        <end position="36"/>
    </location>
</feature>
<keyword evidence="3" id="KW-1185">Reference proteome</keyword>
<dbReference type="PaxDb" id="2903-EOD18733"/>
<dbReference type="eggNOG" id="ENOG502S44Z">
    <property type="taxonomic scope" value="Eukaryota"/>
</dbReference>
<accession>A0A0D3J5E8</accession>
<dbReference type="RefSeq" id="XP_005771162.1">
    <property type="nucleotide sequence ID" value="XM_005771105.1"/>
</dbReference>
<dbReference type="PANTHER" id="PTHR31252">
    <property type="entry name" value="DUF4419 DOMAIN-CONTAINING PROTEIN"/>
    <property type="match status" value="1"/>
</dbReference>
<dbReference type="AlphaFoldDB" id="A0A0D3J5E8"/>
<feature type="region of interest" description="Disordered" evidence="1">
    <location>
        <begin position="390"/>
        <end position="412"/>
    </location>
</feature>
<dbReference type="Proteomes" id="UP000013827">
    <property type="component" value="Unassembled WGS sequence"/>
</dbReference>
<reference evidence="2" key="2">
    <citation type="submission" date="2024-10" db="UniProtKB">
        <authorList>
            <consortium name="EnsemblProtists"/>
        </authorList>
    </citation>
    <scope>IDENTIFICATION</scope>
</reference>
<sequence>MSSFTFVVEPIEASKTYQGDKRRHREPSRSPSLDGAWRTMIPTDKGMIESMSPAPNGTVEVFTRQNLFAKAGVANHVDQNAEGLRDRFVSHEGKEEIVIERPSFVKGSPHNDWEGVFPEFAEKIAAKTKGGVAELAQCDFSTTTPVERVVSQITLMDTVQHYFQYTMCCGCGFPSITLTGTPADWERVRSKAAALRSYDLDWWLDALLPALDHFVQAAHGRPDLDFWRSLCHINTGTSFPVYEPVTGWLQVFFPYLLAPGFDDGFGRGGGFDEAKGGVAKKKLRRNGGLANYAESFASKVNAANFGAQRRSGSSSRDSWNPPEGTGDGVKLELFPPGLSSAPFTYKDAMTGLQHKMAFYGGSSCLVQHTDGDLEPKVGWAVLDSGVLVGGPQPKQPLAEAQPPNATNVAGGA</sequence>
<evidence type="ECO:0000313" key="2">
    <source>
        <dbReference type="EnsemblProtists" id="EOD18733"/>
    </source>
</evidence>
<feature type="region of interest" description="Disordered" evidence="1">
    <location>
        <begin position="307"/>
        <end position="330"/>
    </location>
</feature>
<reference evidence="3" key="1">
    <citation type="journal article" date="2013" name="Nature">
        <title>Pan genome of the phytoplankton Emiliania underpins its global distribution.</title>
        <authorList>
            <person name="Read B.A."/>
            <person name="Kegel J."/>
            <person name="Klute M.J."/>
            <person name="Kuo A."/>
            <person name="Lefebvre S.C."/>
            <person name="Maumus F."/>
            <person name="Mayer C."/>
            <person name="Miller J."/>
            <person name="Monier A."/>
            <person name="Salamov A."/>
            <person name="Young J."/>
            <person name="Aguilar M."/>
            <person name="Claverie J.M."/>
            <person name="Frickenhaus S."/>
            <person name="Gonzalez K."/>
            <person name="Herman E.K."/>
            <person name="Lin Y.C."/>
            <person name="Napier J."/>
            <person name="Ogata H."/>
            <person name="Sarno A.F."/>
            <person name="Shmutz J."/>
            <person name="Schroeder D."/>
            <person name="de Vargas C."/>
            <person name="Verret F."/>
            <person name="von Dassow P."/>
            <person name="Valentin K."/>
            <person name="Van de Peer Y."/>
            <person name="Wheeler G."/>
            <person name="Dacks J.B."/>
            <person name="Delwiche C.F."/>
            <person name="Dyhrman S.T."/>
            <person name="Glockner G."/>
            <person name="John U."/>
            <person name="Richards T."/>
            <person name="Worden A.Z."/>
            <person name="Zhang X."/>
            <person name="Grigoriev I.V."/>
            <person name="Allen A.E."/>
            <person name="Bidle K."/>
            <person name="Borodovsky M."/>
            <person name="Bowler C."/>
            <person name="Brownlee C."/>
            <person name="Cock J.M."/>
            <person name="Elias M."/>
            <person name="Gladyshev V.N."/>
            <person name="Groth M."/>
            <person name="Guda C."/>
            <person name="Hadaegh A."/>
            <person name="Iglesias-Rodriguez M.D."/>
            <person name="Jenkins J."/>
            <person name="Jones B.M."/>
            <person name="Lawson T."/>
            <person name="Leese F."/>
            <person name="Lindquist E."/>
            <person name="Lobanov A."/>
            <person name="Lomsadze A."/>
            <person name="Malik S.B."/>
            <person name="Marsh M.E."/>
            <person name="Mackinder L."/>
            <person name="Mock T."/>
            <person name="Mueller-Roeber B."/>
            <person name="Pagarete A."/>
            <person name="Parker M."/>
            <person name="Probert I."/>
            <person name="Quesneville H."/>
            <person name="Raines C."/>
            <person name="Rensing S.A."/>
            <person name="Riano-Pachon D.M."/>
            <person name="Richier S."/>
            <person name="Rokitta S."/>
            <person name="Shiraiwa Y."/>
            <person name="Soanes D.M."/>
            <person name="van der Giezen M."/>
            <person name="Wahlund T.M."/>
            <person name="Williams B."/>
            <person name="Wilson W."/>
            <person name="Wolfe G."/>
            <person name="Wurch L.L."/>
        </authorList>
    </citation>
    <scope>NUCLEOTIDE SEQUENCE</scope>
</reference>
<name>A0A0D3J5E8_EMIH1</name>
<dbReference type="GeneID" id="17264276"/>
<dbReference type="InterPro" id="IPR025533">
    <property type="entry name" value="DUF4419"/>
</dbReference>
<organism evidence="2 3">
    <name type="scientific">Emiliania huxleyi (strain CCMP1516)</name>
    <dbReference type="NCBI Taxonomy" id="280463"/>
    <lineage>
        <taxon>Eukaryota</taxon>
        <taxon>Haptista</taxon>
        <taxon>Haptophyta</taxon>
        <taxon>Prymnesiophyceae</taxon>
        <taxon>Isochrysidales</taxon>
        <taxon>Noelaerhabdaceae</taxon>
        <taxon>Emiliania</taxon>
    </lineage>
</organism>
<dbReference type="EnsemblProtists" id="EOD18733">
    <property type="protein sequence ID" value="EOD18733"/>
    <property type="gene ID" value="EMIHUDRAFT_470197"/>
</dbReference>